<dbReference type="AlphaFoldDB" id="A0AAV9A1J6"/>
<evidence type="ECO:0000313" key="2">
    <source>
        <dbReference type="Proteomes" id="UP001179952"/>
    </source>
</evidence>
<comment type="caution">
    <text evidence="1">The sequence shown here is derived from an EMBL/GenBank/DDBJ whole genome shotgun (WGS) entry which is preliminary data.</text>
</comment>
<sequence length="140" mass="15212">MGTREPAQPVITQKVSLSLFSLIRSEKDLKFLNTLSSLSQDLTSIKDHHPLRLLGTPPPSTASPRCSCCEPHLPRPPLLRPPLLRSPCDPSALSNHHLLWPATPAVASNPCPITSTADTAKQQGIKVEKRITGNIMKISV</sequence>
<gene>
    <name evidence="1" type="ORF">QJS04_geneDACA018348</name>
</gene>
<reference evidence="1" key="2">
    <citation type="submission" date="2023-06" db="EMBL/GenBank/DDBJ databases">
        <authorList>
            <person name="Ma L."/>
            <person name="Liu K.-W."/>
            <person name="Li Z."/>
            <person name="Hsiao Y.-Y."/>
            <person name="Qi Y."/>
            <person name="Fu T."/>
            <person name="Tang G."/>
            <person name="Zhang D."/>
            <person name="Sun W.-H."/>
            <person name="Liu D.-K."/>
            <person name="Li Y."/>
            <person name="Chen G.-Z."/>
            <person name="Liu X.-D."/>
            <person name="Liao X.-Y."/>
            <person name="Jiang Y.-T."/>
            <person name="Yu X."/>
            <person name="Hao Y."/>
            <person name="Huang J."/>
            <person name="Zhao X.-W."/>
            <person name="Ke S."/>
            <person name="Chen Y.-Y."/>
            <person name="Wu W.-L."/>
            <person name="Hsu J.-L."/>
            <person name="Lin Y.-F."/>
            <person name="Huang M.-D."/>
            <person name="Li C.-Y."/>
            <person name="Huang L."/>
            <person name="Wang Z.-W."/>
            <person name="Zhao X."/>
            <person name="Zhong W.-Y."/>
            <person name="Peng D.-H."/>
            <person name="Ahmad S."/>
            <person name="Lan S."/>
            <person name="Zhang J.-S."/>
            <person name="Tsai W.-C."/>
            <person name="Van De Peer Y."/>
            <person name="Liu Z.-J."/>
        </authorList>
    </citation>
    <scope>NUCLEOTIDE SEQUENCE</scope>
    <source>
        <strain evidence="1">SCP</strain>
        <tissue evidence="1">Leaves</tissue>
    </source>
</reference>
<reference evidence="1" key="1">
    <citation type="journal article" date="2023" name="Nat. Commun.">
        <title>Diploid and tetraploid genomes of Acorus and the evolution of monocots.</title>
        <authorList>
            <person name="Ma L."/>
            <person name="Liu K.W."/>
            <person name="Li Z."/>
            <person name="Hsiao Y.Y."/>
            <person name="Qi Y."/>
            <person name="Fu T."/>
            <person name="Tang G.D."/>
            <person name="Zhang D."/>
            <person name="Sun W.H."/>
            <person name="Liu D.K."/>
            <person name="Li Y."/>
            <person name="Chen G.Z."/>
            <person name="Liu X.D."/>
            <person name="Liao X.Y."/>
            <person name="Jiang Y.T."/>
            <person name="Yu X."/>
            <person name="Hao Y."/>
            <person name="Huang J."/>
            <person name="Zhao X.W."/>
            <person name="Ke S."/>
            <person name="Chen Y.Y."/>
            <person name="Wu W.L."/>
            <person name="Hsu J.L."/>
            <person name="Lin Y.F."/>
            <person name="Huang M.D."/>
            <person name="Li C.Y."/>
            <person name="Huang L."/>
            <person name="Wang Z.W."/>
            <person name="Zhao X."/>
            <person name="Zhong W.Y."/>
            <person name="Peng D.H."/>
            <person name="Ahmad S."/>
            <person name="Lan S."/>
            <person name="Zhang J.S."/>
            <person name="Tsai W.C."/>
            <person name="Van de Peer Y."/>
            <person name="Liu Z.J."/>
        </authorList>
    </citation>
    <scope>NUCLEOTIDE SEQUENCE</scope>
    <source>
        <strain evidence="1">SCP</strain>
    </source>
</reference>
<name>A0AAV9A1J6_ACOGR</name>
<protein>
    <submittedName>
        <fullName evidence="1">Uncharacterized protein</fullName>
    </submittedName>
</protein>
<evidence type="ECO:0000313" key="1">
    <source>
        <dbReference type="EMBL" id="KAK1257965.1"/>
    </source>
</evidence>
<proteinExistence type="predicted"/>
<organism evidence="1 2">
    <name type="scientific">Acorus gramineus</name>
    <name type="common">Dwarf sweet flag</name>
    <dbReference type="NCBI Taxonomy" id="55184"/>
    <lineage>
        <taxon>Eukaryota</taxon>
        <taxon>Viridiplantae</taxon>
        <taxon>Streptophyta</taxon>
        <taxon>Embryophyta</taxon>
        <taxon>Tracheophyta</taxon>
        <taxon>Spermatophyta</taxon>
        <taxon>Magnoliopsida</taxon>
        <taxon>Liliopsida</taxon>
        <taxon>Acoraceae</taxon>
        <taxon>Acorus</taxon>
    </lineage>
</organism>
<accession>A0AAV9A1J6</accession>
<dbReference type="EMBL" id="JAUJYN010000029">
    <property type="protein sequence ID" value="KAK1257965.1"/>
    <property type="molecule type" value="Genomic_DNA"/>
</dbReference>
<dbReference type="Proteomes" id="UP001179952">
    <property type="component" value="Unassembled WGS sequence"/>
</dbReference>
<keyword evidence="2" id="KW-1185">Reference proteome</keyword>